<organism evidence="4 5">
    <name type="scientific">Intrasporangium calvum (strain ATCC 23552 / DSM 43043 / JCM 3097 / NBRC 12989 / NCIMB 10167 / NRRL B-3866 / 7 KIP)</name>
    <dbReference type="NCBI Taxonomy" id="710696"/>
    <lineage>
        <taxon>Bacteria</taxon>
        <taxon>Bacillati</taxon>
        <taxon>Actinomycetota</taxon>
        <taxon>Actinomycetes</taxon>
        <taxon>Micrococcales</taxon>
        <taxon>Intrasporangiaceae</taxon>
        <taxon>Intrasporangium</taxon>
    </lineage>
</organism>
<dbReference type="OrthoDB" id="5145866at2"/>
<dbReference type="InterPro" id="IPR000182">
    <property type="entry name" value="GNAT_dom"/>
</dbReference>
<accession>E6SAB3</accession>
<evidence type="ECO:0000313" key="5">
    <source>
        <dbReference type="Proteomes" id="UP000008914"/>
    </source>
</evidence>
<keyword evidence="5" id="KW-1185">Reference proteome</keyword>
<dbReference type="HOGENOM" id="CLU_1701891_0_0_11"/>
<evidence type="ECO:0000259" key="3">
    <source>
        <dbReference type="PROSITE" id="PS51186"/>
    </source>
</evidence>
<protein>
    <submittedName>
        <fullName evidence="4">GCN5-related N-acetyltransferase</fullName>
    </submittedName>
</protein>
<dbReference type="PROSITE" id="PS51186">
    <property type="entry name" value="GNAT"/>
    <property type="match status" value="1"/>
</dbReference>
<dbReference type="EMBL" id="CP002343">
    <property type="protein sequence ID" value="ADU49361.1"/>
    <property type="molecule type" value="Genomic_DNA"/>
</dbReference>
<reference evidence="4 5" key="1">
    <citation type="journal article" date="2010" name="Stand. Genomic Sci.">
        <title>Complete genome sequence of Intrasporangium calvum type strain (7 KIP).</title>
        <authorList>
            <person name="Del Rio T.G."/>
            <person name="Chertkov O."/>
            <person name="Yasawong M."/>
            <person name="Lucas S."/>
            <person name="Deshpande S."/>
            <person name="Cheng J.F."/>
            <person name="Detter C."/>
            <person name="Tapia R."/>
            <person name="Han C."/>
            <person name="Goodwin L."/>
            <person name="Pitluck S."/>
            <person name="Liolios K."/>
            <person name="Ivanova N."/>
            <person name="Mavromatis K."/>
            <person name="Pati A."/>
            <person name="Chen A."/>
            <person name="Palaniappan K."/>
            <person name="Land M."/>
            <person name="Hauser L."/>
            <person name="Chang Y.J."/>
            <person name="Jeffries C.D."/>
            <person name="Rohde M."/>
            <person name="Pukall R."/>
            <person name="Sikorski J."/>
            <person name="Goker M."/>
            <person name="Woyke T."/>
            <person name="Bristow J."/>
            <person name="Eisen J.A."/>
            <person name="Markowitz V."/>
            <person name="Hugenholtz P."/>
            <person name="Kyrpides N.C."/>
            <person name="Klenk H.P."/>
            <person name="Lapidus A."/>
        </authorList>
    </citation>
    <scope>NUCLEOTIDE SEQUENCE [LARGE SCALE GENOMIC DNA]</scope>
    <source>
        <strain evidence="5">ATCC 23552 / DSM 43043 / JCM 3097 / NBRC 12989 / 7 KIP</strain>
    </source>
</reference>
<dbReference type="Gene3D" id="3.40.630.30">
    <property type="match status" value="1"/>
</dbReference>
<sequence>MADVVVRRAAADDAFIVAALHLQFARELGLPSEPGYLDRFVDAWLAERPDRPTWIAEARREHAGILETRRIRALPWPGRKDVSWLHVGGLYVIPECRDLGVARALTETMIEWSRSTDVKWIRVNAPDEKEQQFYERLGFASPGRLMEFDLRDPE</sequence>
<dbReference type="KEGG" id="ica:Intca_2862"/>
<dbReference type="SUPFAM" id="SSF55729">
    <property type="entry name" value="Acyl-CoA N-acyltransferases (Nat)"/>
    <property type="match status" value="1"/>
</dbReference>
<gene>
    <name evidence="4" type="ordered locus">Intca_2862</name>
</gene>
<feature type="domain" description="N-acetyltransferase" evidence="3">
    <location>
        <begin position="4"/>
        <end position="154"/>
    </location>
</feature>
<evidence type="ECO:0000256" key="1">
    <source>
        <dbReference type="ARBA" id="ARBA00022679"/>
    </source>
</evidence>
<keyword evidence="1" id="KW-0808">Transferase</keyword>
<dbReference type="Pfam" id="PF00583">
    <property type="entry name" value="Acetyltransf_1"/>
    <property type="match status" value="1"/>
</dbReference>
<dbReference type="GO" id="GO:0016747">
    <property type="term" value="F:acyltransferase activity, transferring groups other than amino-acyl groups"/>
    <property type="evidence" value="ECO:0007669"/>
    <property type="project" value="InterPro"/>
</dbReference>
<dbReference type="CDD" id="cd04301">
    <property type="entry name" value="NAT_SF"/>
    <property type="match status" value="1"/>
</dbReference>
<evidence type="ECO:0000313" key="4">
    <source>
        <dbReference type="EMBL" id="ADU49361.1"/>
    </source>
</evidence>
<dbReference type="AlphaFoldDB" id="E6SAB3"/>
<name>E6SAB3_INTC7</name>
<keyword evidence="2" id="KW-0012">Acyltransferase</keyword>
<proteinExistence type="predicted"/>
<dbReference type="RefSeq" id="WP_013493673.1">
    <property type="nucleotide sequence ID" value="NC_014830.1"/>
</dbReference>
<dbReference type="Proteomes" id="UP000008914">
    <property type="component" value="Chromosome"/>
</dbReference>
<dbReference type="PANTHER" id="PTHR43877">
    <property type="entry name" value="AMINOALKYLPHOSPHONATE N-ACETYLTRANSFERASE-RELATED-RELATED"/>
    <property type="match status" value="1"/>
</dbReference>
<dbReference type="InterPro" id="IPR050832">
    <property type="entry name" value="Bact_Acetyltransf"/>
</dbReference>
<evidence type="ECO:0000256" key="2">
    <source>
        <dbReference type="ARBA" id="ARBA00023315"/>
    </source>
</evidence>
<dbReference type="STRING" id="710696.Intca_2862"/>
<dbReference type="InterPro" id="IPR016181">
    <property type="entry name" value="Acyl_CoA_acyltransferase"/>
</dbReference>
<dbReference type="eggNOG" id="COG0456">
    <property type="taxonomic scope" value="Bacteria"/>
</dbReference>